<organism evidence="2 3">
    <name type="scientific">Paraglomus occultum</name>
    <dbReference type="NCBI Taxonomy" id="144539"/>
    <lineage>
        <taxon>Eukaryota</taxon>
        <taxon>Fungi</taxon>
        <taxon>Fungi incertae sedis</taxon>
        <taxon>Mucoromycota</taxon>
        <taxon>Glomeromycotina</taxon>
        <taxon>Glomeromycetes</taxon>
        <taxon>Paraglomerales</taxon>
        <taxon>Paraglomeraceae</taxon>
        <taxon>Paraglomus</taxon>
    </lineage>
</organism>
<evidence type="ECO:0000256" key="1">
    <source>
        <dbReference type="SAM" id="MobiDB-lite"/>
    </source>
</evidence>
<evidence type="ECO:0000313" key="3">
    <source>
        <dbReference type="Proteomes" id="UP000789572"/>
    </source>
</evidence>
<feature type="region of interest" description="Disordered" evidence="1">
    <location>
        <begin position="1"/>
        <end position="30"/>
    </location>
</feature>
<dbReference type="AlphaFoldDB" id="A0A9N9DKU4"/>
<reference evidence="2" key="1">
    <citation type="submission" date="2021-06" db="EMBL/GenBank/DDBJ databases">
        <authorList>
            <person name="Kallberg Y."/>
            <person name="Tangrot J."/>
            <person name="Rosling A."/>
        </authorList>
    </citation>
    <scope>NUCLEOTIDE SEQUENCE</scope>
    <source>
        <strain evidence="2">IA702</strain>
    </source>
</reference>
<protein>
    <submittedName>
        <fullName evidence="2">4295_t:CDS:1</fullName>
    </submittedName>
</protein>
<sequence length="198" mass="22917">MKMKLNHKLQTQSDSWTPPSPTPLQSPQLSKKFSTAQSFYPSRPRLILKSGMIIRSLLDGVPHNSFWNGNHLILDRNNSWLLNGYMEVEDFKKLIKICYFHAGSSSESSSFVLHKIDASLHGKQPDIYFHDDVLKIEPGNIEIAKDGIIQDTDKLNYDLDMNKSLWENIYEIHYAYDNLPTSKKEKFFEMDFIAFVIS</sequence>
<dbReference type="OrthoDB" id="2401457at2759"/>
<gene>
    <name evidence="2" type="ORF">POCULU_LOCUS9366</name>
</gene>
<feature type="non-terminal residue" evidence="2">
    <location>
        <position position="198"/>
    </location>
</feature>
<proteinExistence type="predicted"/>
<dbReference type="Proteomes" id="UP000789572">
    <property type="component" value="Unassembled WGS sequence"/>
</dbReference>
<name>A0A9N9DKU4_9GLOM</name>
<keyword evidence="3" id="KW-1185">Reference proteome</keyword>
<accession>A0A9N9DKU4</accession>
<evidence type="ECO:0000313" key="2">
    <source>
        <dbReference type="EMBL" id="CAG8640040.1"/>
    </source>
</evidence>
<comment type="caution">
    <text evidence="2">The sequence shown here is derived from an EMBL/GenBank/DDBJ whole genome shotgun (WGS) entry which is preliminary data.</text>
</comment>
<dbReference type="EMBL" id="CAJVPJ010003440">
    <property type="protein sequence ID" value="CAG8640040.1"/>
    <property type="molecule type" value="Genomic_DNA"/>
</dbReference>